<evidence type="ECO:0000313" key="2">
    <source>
        <dbReference type="Proteomes" id="UP000515145"/>
    </source>
</evidence>
<sequence length="163" mass="18616">MSNFKEWVSRQQNANRQKVNSFDMASDGPCRQLEEQTEGDLVLEDSGNSTLTEDSEYSQDEYSGCYVRPISPIQQDLSEDLSSDEEDEGEVDHEEEEPYDVGDILDDWWDDMDPFPLVVDMQNGVQEAEDDMEELEEDLILEDSGYNTMTEDSELSEDEDDGG</sequence>
<dbReference type="GeneID" id="114445100"/>
<feature type="compositionally biased region" description="Acidic residues" evidence="1">
    <location>
        <begin position="77"/>
        <end position="108"/>
    </location>
</feature>
<feature type="region of interest" description="Disordered" evidence="1">
    <location>
        <begin position="141"/>
        <end position="163"/>
    </location>
</feature>
<name>A0A6P7JG12_9TELE</name>
<evidence type="ECO:0000256" key="1">
    <source>
        <dbReference type="SAM" id="MobiDB-lite"/>
    </source>
</evidence>
<dbReference type="RefSeq" id="XP_028275857.1">
    <property type="nucleotide sequence ID" value="XM_028420056.1"/>
</dbReference>
<reference evidence="3" key="1">
    <citation type="submission" date="2025-08" db="UniProtKB">
        <authorList>
            <consortium name="RefSeq"/>
        </authorList>
    </citation>
    <scope>IDENTIFICATION</scope>
</reference>
<feature type="compositionally biased region" description="Acidic residues" evidence="1">
    <location>
        <begin position="151"/>
        <end position="163"/>
    </location>
</feature>
<dbReference type="Proteomes" id="UP000515145">
    <property type="component" value="Chromosome 13"/>
</dbReference>
<gene>
    <name evidence="3" type="primary">LOC114445100</name>
</gene>
<accession>A0A6P7JG12</accession>
<protein>
    <submittedName>
        <fullName evidence="3">Glutamic acid-rich protein-like</fullName>
    </submittedName>
</protein>
<proteinExistence type="predicted"/>
<evidence type="ECO:0000313" key="3">
    <source>
        <dbReference type="RefSeq" id="XP_028275857.1"/>
    </source>
</evidence>
<keyword evidence="2" id="KW-1185">Reference proteome</keyword>
<dbReference type="InParanoid" id="A0A6P7JG12"/>
<dbReference type="AlphaFoldDB" id="A0A6P7JG12"/>
<feature type="region of interest" description="Disordered" evidence="1">
    <location>
        <begin position="1"/>
        <end position="108"/>
    </location>
</feature>
<feature type="compositionally biased region" description="Polar residues" evidence="1">
    <location>
        <begin position="1"/>
        <end position="20"/>
    </location>
</feature>
<organism evidence="2 3">
    <name type="scientific">Parambassis ranga</name>
    <name type="common">Indian glassy fish</name>
    <dbReference type="NCBI Taxonomy" id="210632"/>
    <lineage>
        <taxon>Eukaryota</taxon>
        <taxon>Metazoa</taxon>
        <taxon>Chordata</taxon>
        <taxon>Craniata</taxon>
        <taxon>Vertebrata</taxon>
        <taxon>Euteleostomi</taxon>
        <taxon>Actinopterygii</taxon>
        <taxon>Neopterygii</taxon>
        <taxon>Teleostei</taxon>
        <taxon>Neoteleostei</taxon>
        <taxon>Acanthomorphata</taxon>
        <taxon>Ovalentaria</taxon>
        <taxon>Ambassidae</taxon>
        <taxon>Parambassis</taxon>
    </lineage>
</organism>